<dbReference type="Pfam" id="PF13489">
    <property type="entry name" value="Methyltransf_23"/>
    <property type="match status" value="1"/>
</dbReference>
<protein>
    <recommendedName>
        <fullName evidence="3">SAM-dependent methyltransferase</fullName>
    </recommendedName>
</protein>
<evidence type="ECO:0008006" key="3">
    <source>
        <dbReference type="Google" id="ProtNLM"/>
    </source>
</evidence>
<comment type="caution">
    <text evidence="1">The sequence shown here is derived from an EMBL/GenBank/DDBJ whole genome shotgun (WGS) entry which is preliminary data.</text>
</comment>
<dbReference type="EMBL" id="MRTP01000001">
    <property type="protein sequence ID" value="OMF58116.1"/>
    <property type="molecule type" value="Genomic_DNA"/>
</dbReference>
<dbReference type="SUPFAM" id="SSF110849">
    <property type="entry name" value="ParB/Sulfiredoxin"/>
    <property type="match status" value="1"/>
</dbReference>
<evidence type="ECO:0000313" key="1">
    <source>
        <dbReference type="EMBL" id="OMF58116.1"/>
    </source>
</evidence>
<dbReference type="STRING" id="297318.BK138_06020"/>
<dbReference type="InterPro" id="IPR036086">
    <property type="entry name" value="ParB/Sulfiredoxin_sf"/>
</dbReference>
<dbReference type="RefSeq" id="WP_076167284.1">
    <property type="nucleotide sequence ID" value="NZ_MRTP01000001.1"/>
</dbReference>
<dbReference type="Gene3D" id="3.40.50.150">
    <property type="entry name" value="Vaccinia Virus protein VP39"/>
    <property type="match status" value="1"/>
</dbReference>
<sequence length="371" mass="43109">MTGHGAGRDYVVTEIPVELLFTELDVRSARTDHLIKSFTDRWYEHHLQYADISIMRLVPHRELYRYFAGEPGAAPDAYLDWYEQIHATRGITPPMSRKGLLIQRRMEYENMQSELSSGSGFFFDHPVKAKWNPAGYFNVLDGHHRACFLYCLGFRRIPVRIPLQDYTVWLHSAAVADVEQTMKDQQRRLIYTPILHPQFYGMHSERDETYPTRLDYIARFLGPGKLIGRSVLDIGCNIGYYSRHFVREGADVTGVEPDPDHHSLLHKLNAMERTAFSVITERFEESDAVQQYDIGLLLTVFYHIMKDPEACRRFLAQLDRSVCSLLFWESGDAMETEKKMLMENTGFKHYEKLADTFGTGKYRELGVFRKA</sequence>
<dbReference type="Proteomes" id="UP000187172">
    <property type="component" value="Unassembled WGS sequence"/>
</dbReference>
<accession>A0A1R1F2D4</accession>
<keyword evidence="2" id="KW-1185">Reference proteome</keyword>
<reference evidence="1 2" key="1">
    <citation type="submission" date="2016-11" db="EMBL/GenBank/DDBJ databases">
        <title>Paenibacillus species isolates.</title>
        <authorList>
            <person name="Beno S.M."/>
        </authorList>
    </citation>
    <scope>NUCLEOTIDE SEQUENCE [LARGE SCALE GENOMIC DNA]</scope>
    <source>
        <strain evidence="1 2">FSL R5-0378</strain>
    </source>
</reference>
<dbReference type="SUPFAM" id="SSF53335">
    <property type="entry name" value="S-adenosyl-L-methionine-dependent methyltransferases"/>
    <property type="match status" value="1"/>
</dbReference>
<evidence type="ECO:0000313" key="2">
    <source>
        <dbReference type="Proteomes" id="UP000187172"/>
    </source>
</evidence>
<organism evidence="1 2">
    <name type="scientific">Paenibacillus rhizosphaerae</name>
    <dbReference type="NCBI Taxonomy" id="297318"/>
    <lineage>
        <taxon>Bacteria</taxon>
        <taxon>Bacillati</taxon>
        <taxon>Bacillota</taxon>
        <taxon>Bacilli</taxon>
        <taxon>Bacillales</taxon>
        <taxon>Paenibacillaceae</taxon>
        <taxon>Paenibacillus</taxon>
    </lineage>
</organism>
<gene>
    <name evidence="1" type="ORF">BK138_06020</name>
</gene>
<dbReference type="CDD" id="cd02440">
    <property type="entry name" value="AdoMet_MTases"/>
    <property type="match status" value="1"/>
</dbReference>
<name>A0A1R1F2D4_9BACL</name>
<dbReference type="AlphaFoldDB" id="A0A1R1F2D4"/>
<dbReference type="InterPro" id="IPR029063">
    <property type="entry name" value="SAM-dependent_MTases_sf"/>
</dbReference>
<proteinExistence type="predicted"/>